<keyword evidence="3" id="KW-1185">Reference proteome</keyword>
<dbReference type="AlphaFoldDB" id="A0A833W145"/>
<dbReference type="EMBL" id="SWLB01000003">
    <property type="protein sequence ID" value="KAF3339794.1"/>
    <property type="molecule type" value="Genomic_DNA"/>
</dbReference>
<protein>
    <submittedName>
        <fullName evidence="2">Uncharacterized protein</fullName>
    </submittedName>
</protein>
<proteinExistence type="predicted"/>
<accession>A0A833W145</accession>
<gene>
    <name evidence="2" type="ORF">FCM35_KLT15565</name>
</gene>
<organism evidence="2 3">
    <name type="scientific">Carex littledalei</name>
    <dbReference type="NCBI Taxonomy" id="544730"/>
    <lineage>
        <taxon>Eukaryota</taxon>
        <taxon>Viridiplantae</taxon>
        <taxon>Streptophyta</taxon>
        <taxon>Embryophyta</taxon>
        <taxon>Tracheophyta</taxon>
        <taxon>Spermatophyta</taxon>
        <taxon>Magnoliopsida</taxon>
        <taxon>Liliopsida</taxon>
        <taxon>Poales</taxon>
        <taxon>Cyperaceae</taxon>
        <taxon>Cyperoideae</taxon>
        <taxon>Cariceae</taxon>
        <taxon>Carex</taxon>
        <taxon>Carex subgen. Euthyceras</taxon>
    </lineage>
</organism>
<dbReference type="Proteomes" id="UP000623129">
    <property type="component" value="Unassembled WGS sequence"/>
</dbReference>
<sequence>MPTLDETGSDAGPVSSIEEMVDVTPPKPRGRPKKDKLVSTSTVATEKAQALEENIASTHDLPGTETHQLWETHDLFGAQDLA</sequence>
<dbReference type="OrthoDB" id="591056at2759"/>
<evidence type="ECO:0000313" key="2">
    <source>
        <dbReference type="EMBL" id="KAF3339794.1"/>
    </source>
</evidence>
<reference evidence="2" key="1">
    <citation type="submission" date="2020-01" db="EMBL/GenBank/DDBJ databases">
        <title>Genome sequence of Kobresia littledalei, the first chromosome-level genome in the family Cyperaceae.</title>
        <authorList>
            <person name="Qu G."/>
        </authorList>
    </citation>
    <scope>NUCLEOTIDE SEQUENCE</scope>
    <source>
        <strain evidence="2">C.B.Clarke</strain>
        <tissue evidence="2">Leaf</tissue>
    </source>
</reference>
<evidence type="ECO:0000313" key="3">
    <source>
        <dbReference type="Proteomes" id="UP000623129"/>
    </source>
</evidence>
<feature type="region of interest" description="Disordered" evidence="1">
    <location>
        <begin position="1"/>
        <end position="44"/>
    </location>
</feature>
<evidence type="ECO:0000256" key="1">
    <source>
        <dbReference type="SAM" id="MobiDB-lite"/>
    </source>
</evidence>
<name>A0A833W145_9POAL</name>
<comment type="caution">
    <text evidence="2">The sequence shown here is derived from an EMBL/GenBank/DDBJ whole genome shotgun (WGS) entry which is preliminary data.</text>
</comment>